<dbReference type="Proteomes" id="UP000295345">
    <property type="component" value="Unassembled WGS sequence"/>
</dbReference>
<comment type="caution">
    <text evidence="2">The sequence shown here is derived from an EMBL/GenBank/DDBJ whole genome shotgun (WGS) entry which is preliminary data.</text>
</comment>
<evidence type="ECO:0000313" key="2">
    <source>
        <dbReference type="EMBL" id="TDC78320.1"/>
    </source>
</evidence>
<gene>
    <name evidence="2" type="ORF">E1283_05300</name>
</gene>
<dbReference type="EMBL" id="SMKI01000035">
    <property type="protein sequence ID" value="TDC78320.1"/>
    <property type="molecule type" value="Genomic_DNA"/>
</dbReference>
<keyword evidence="3" id="KW-1185">Reference proteome</keyword>
<evidence type="ECO:0000313" key="3">
    <source>
        <dbReference type="Proteomes" id="UP000295345"/>
    </source>
</evidence>
<organism evidence="2 3">
    <name type="scientific">Streptomyces hainanensis</name>
    <dbReference type="NCBI Taxonomy" id="402648"/>
    <lineage>
        <taxon>Bacteria</taxon>
        <taxon>Bacillati</taxon>
        <taxon>Actinomycetota</taxon>
        <taxon>Actinomycetes</taxon>
        <taxon>Kitasatosporales</taxon>
        <taxon>Streptomycetaceae</taxon>
        <taxon>Streptomyces</taxon>
    </lineage>
</organism>
<dbReference type="PROSITE" id="PS50837">
    <property type="entry name" value="NACHT"/>
    <property type="match status" value="1"/>
</dbReference>
<dbReference type="Pfam" id="PF22733">
    <property type="entry name" value="NNH1"/>
    <property type="match status" value="1"/>
</dbReference>
<dbReference type="PANTHER" id="PTHR46844:SF1">
    <property type="entry name" value="SLR5058 PROTEIN"/>
    <property type="match status" value="1"/>
</dbReference>
<feature type="domain" description="NACHT" evidence="1">
    <location>
        <begin position="252"/>
        <end position="576"/>
    </location>
</feature>
<evidence type="ECO:0000259" key="1">
    <source>
        <dbReference type="PROSITE" id="PS50837"/>
    </source>
</evidence>
<protein>
    <submittedName>
        <fullName evidence="2">NACHT domain-containing protein</fullName>
    </submittedName>
</protein>
<sequence length="839" mass="93353">MDPATIGARIASAAIGPLIKRLFRPDGPGAGLVDKPVRVSSLVSFRGEKATLTEKDLGTIAEEIRKRAAKADPRYAALHANVQGMIRLGLAHALSALGELDMDDVQAVRLGPRALAERITVVAMPGPPHVDELYDELIHTVCLHILNFFTQRSTFVARTLVEQSQQLQRLVDHVDLLIDRTPDPLSADATFERRYAAFVTTRHNELTIFGLDLDHAREWPLDVSYVSLQVVGGPGTSAPASAEQQLGARDHDRVLLRGVAGSGKTTLAQWLAVSCVRADLPETMRELVGRVPFFLPLRALTHDALPAPRDFLAAAGCPHTAPDGWAERVLAAGRGLLLIDGVDEVPESERDATRRWLRGLLAAFPGNRWLVTSRPSAVRQDWLVDQGFAELSLSPMNRTAVTTFVHRWHTATGTAQELAAQLTLALRTKQELGRLATNPLMCGLICALHRERNGFLPHSRKELYDAALTMLLERRDTERRIRLAGGRQFGKEPQIQLLQKLAYWLIRNGRSEMDRADAVAVLAAALPAMPYLDADPPQVYRYLLERSGLLREPSEGRMAFVHRTFQDYLGGRMAVEELDFPLLVRNAHHDQWEDVVRMAVAHARPVERARLLTELIRADDSATHLRRLTVAAASLEHATELDPAVRQAIADQLAQFVPPRSQHRARSLAELGSPLVLDLLPGPEELTKDEAYNVVTTAIGIGTDAAIPLLARYADHPSQHVRAHLMDYWDRFDVDRYADEVIARIPDDGFYFTVATTEQLVALRRLGGRPRIWVTGNLSTAEITANVVADRLTHLHLRPRYTTRSLEWLAAFPRLEFVHFSGRRRPVFGVPDGVRVVWH</sequence>
<proteinExistence type="predicted"/>
<dbReference type="PANTHER" id="PTHR46844">
    <property type="entry name" value="SLR5058 PROTEIN"/>
    <property type="match status" value="1"/>
</dbReference>
<dbReference type="RefSeq" id="WP_132816697.1">
    <property type="nucleotide sequence ID" value="NZ_SMKI01000035.1"/>
</dbReference>
<dbReference type="InterPro" id="IPR027417">
    <property type="entry name" value="P-loop_NTPase"/>
</dbReference>
<dbReference type="AlphaFoldDB" id="A0A4R4TKN1"/>
<dbReference type="OrthoDB" id="135105at2"/>
<name>A0A4R4TKN1_9ACTN</name>
<dbReference type="Gene3D" id="3.40.50.300">
    <property type="entry name" value="P-loop containing nucleotide triphosphate hydrolases"/>
    <property type="match status" value="1"/>
</dbReference>
<dbReference type="InterPro" id="IPR054547">
    <property type="entry name" value="NNH1"/>
</dbReference>
<dbReference type="InterPro" id="IPR007111">
    <property type="entry name" value="NACHT_NTPase"/>
</dbReference>
<accession>A0A4R4TKN1</accession>
<dbReference type="SUPFAM" id="SSF52540">
    <property type="entry name" value="P-loop containing nucleoside triphosphate hydrolases"/>
    <property type="match status" value="1"/>
</dbReference>
<dbReference type="Pfam" id="PF05729">
    <property type="entry name" value="NACHT"/>
    <property type="match status" value="1"/>
</dbReference>
<reference evidence="2 3" key="1">
    <citation type="submission" date="2019-03" db="EMBL/GenBank/DDBJ databases">
        <title>Draft genome sequences of novel Actinobacteria.</title>
        <authorList>
            <person name="Sahin N."/>
            <person name="Ay H."/>
            <person name="Saygin H."/>
        </authorList>
    </citation>
    <scope>NUCLEOTIDE SEQUENCE [LARGE SCALE GENOMIC DNA]</scope>
    <source>
        <strain evidence="2 3">DSM 41900</strain>
    </source>
</reference>